<keyword evidence="2" id="KW-1185">Reference proteome</keyword>
<protein>
    <submittedName>
        <fullName evidence="1">Uncharacterized protein</fullName>
    </submittedName>
</protein>
<evidence type="ECO:0000313" key="1">
    <source>
        <dbReference type="EMBL" id="RKO91587.1"/>
    </source>
</evidence>
<reference evidence="2" key="1">
    <citation type="journal article" date="2018" name="Nat. Microbiol.">
        <title>Leveraging single-cell genomics to expand the fungal tree of life.</title>
        <authorList>
            <person name="Ahrendt S.R."/>
            <person name="Quandt C.A."/>
            <person name="Ciobanu D."/>
            <person name="Clum A."/>
            <person name="Salamov A."/>
            <person name="Andreopoulos B."/>
            <person name="Cheng J.F."/>
            <person name="Woyke T."/>
            <person name="Pelin A."/>
            <person name="Henrissat B."/>
            <person name="Reynolds N.K."/>
            <person name="Benny G.L."/>
            <person name="Smith M.E."/>
            <person name="James T.Y."/>
            <person name="Grigoriev I.V."/>
        </authorList>
    </citation>
    <scope>NUCLEOTIDE SEQUENCE [LARGE SCALE GENOMIC DNA]</scope>
</reference>
<proteinExistence type="predicted"/>
<name>A0A4V1IRX6_9FUNG</name>
<dbReference type="EMBL" id="KZ994999">
    <property type="protein sequence ID" value="RKO91587.1"/>
    <property type="molecule type" value="Genomic_DNA"/>
</dbReference>
<gene>
    <name evidence="1" type="ORF">BDK51DRAFT_34154</name>
</gene>
<accession>A0A4V1IRX6</accession>
<dbReference type="AlphaFoldDB" id="A0A4V1IRX6"/>
<sequence length="225" mass="24856">MASGWVNAKRAGTTFLISSCSVLRVVETKKEWGQQAAGGEVLGLVVGNVCGLIMLSDKVDFDEDSSNWGLADNTLGGGASIREDRSAAANRMKTRKEWGEWGKEMKIMVFLPLVITTCQLTRNLSSANAKRWNQPPFWQVLEIWDQFELVTVMEACSSMRLHKQYRWGVDAGNLAWPKTLLDDVQAGFIWGVGGGIGRALWVNGKPQIAPFHQLGELQKISTKAD</sequence>
<organism evidence="1 2">
    <name type="scientific">Blyttiomyces helicus</name>
    <dbReference type="NCBI Taxonomy" id="388810"/>
    <lineage>
        <taxon>Eukaryota</taxon>
        <taxon>Fungi</taxon>
        <taxon>Fungi incertae sedis</taxon>
        <taxon>Chytridiomycota</taxon>
        <taxon>Chytridiomycota incertae sedis</taxon>
        <taxon>Chytridiomycetes</taxon>
        <taxon>Chytridiomycetes incertae sedis</taxon>
        <taxon>Blyttiomyces</taxon>
    </lineage>
</organism>
<evidence type="ECO:0000313" key="2">
    <source>
        <dbReference type="Proteomes" id="UP000269721"/>
    </source>
</evidence>
<dbReference type="Proteomes" id="UP000269721">
    <property type="component" value="Unassembled WGS sequence"/>
</dbReference>